<comment type="caution">
    <text evidence="2">The sequence shown here is derived from an EMBL/GenBank/DDBJ whole genome shotgun (WGS) entry which is preliminary data.</text>
</comment>
<proteinExistence type="predicted"/>
<reference evidence="2 3" key="1">
    <citation type="submission" date="2018-08" db="EMBL/GenBank/DDBJ databases">
        <title>Genomic investigation of the strawberry pathogen Phytophthora fragariae indicates pathogenicity is determined by transcriptional variation in three key races.</title>
        <authorList>
            <person name="Adams T.M."/>
            <person name="Armitage A.D."/>
            <person name="Sobczyk M.K."/>
            <person name="Bates H.J."/>
            <person name="Dunwell J.M."/>
            <person name="Nellist C.F."/>
            <person name="Harrison R.J."/>
        </authorList>
    </citation>
    <scope>NUCLEOTIDE SEQUENCE [LARGE SCALE GENOMIC DNA]</scope>
    <source>
        <strain evidence="2 3">NOV-27</strain>
    </source>
</reference>
<protein>
    <submittedName>
        <fullName evidence="2">Uncharacterized protein</fullName>
    </submittedName>
</protein>
<dbReference type="Proteomes" id="UP000433483">
    <property type="component" value="Unassembled WGS sequence"/>
</dbReference>
<name>A0A6A3VA63_9STRA</name>
<evidence type="ECO:0000256" key="1">
    <source>
        <dbReference type="SAM" id="MobiDB-lite"/>
    </source>
</evidence>
<feature type="compositionally biased region" description="Polar residues" evidence="1">
    <location>
        <begin position="1"/>
        <end position="18"/>
    </location>
</feature>
<sequence>MPGSSTKRQRASPGSSSCAELAIKRRRTASETPESSVYPQTLCDQDAVRDAVPDKVGGPRTRSSRAPVPPKLAISIVSVRSFKPADGHGPLSVGLARGYYNYFDAACLAVAPTLAAVHDSSVESREYVRRRSS</sequence>
<accession>A0A6A3VA63</accession>
<feature type="region of interest" description="Disordered" evidence="1">
    <location>
        <begin position="1"/>
        <end position="68"/>
    </location>
</feature>
<dbReference type="EMBL" id="QXGB01005175">
    <property type="protein sequence ID" value="KAE9163814.1"/>
    <property type="molecule type" value="Genomic_DNA"/>
</dbReference>
<feature type="compositionally biased region" description="Polar residues" evidence="1">
    <location>
        <begin position="30"/>
        <end position="43"/>
    </location>
</feature>
<gene>
    <name evidence="2" type="ORF">PF005_g30285</name>
</gene>
<keyword evidence="3" id="KW-1185">Reference proteome</keyword>
<evidence type="ECO:0000313" key="2">
    <source>
        <dbReference type="EMBL" id="KAE9163814.1"/>
    </source>
</evidence>
<dbReference type="AlphaFoldDB" id="A0A6A3VA63"/>
<evidence type="ECO:0000313" key="3">
    <source>
        <dbReference type="Proteomes" id="UP000433483"/>
    </source>
</evidence>
<organism evidence="2 3">
    <name type="scientific">Phytophthora fragariae</name>
    <dbReference type="NCBI Taxonomy" id="53985"/>
    <lineage>
        <taxon>Eukaryota</taxon>
        <taxon>Sar</taxon>
        <taxon>Stramenopiles</taxon>
        <taxon>Oomycota</taxon>
        <taxon>Peronosporomycetes</taxon>
        <taxon>Peronosporales</taxon>
        <taxon>Peronosporaceae</taxon>
        <taxon>Phytophthora</taxon>
    </lineage>
</organism>